<proteinExistence type="predicted"/>
<gene>
    <name evidence="1" type="primary">mok12</name>
    <name evidence="1" type="ORF">SNEC2469_LOCUS705</name>
</gene>
<dbReference type="EMBL" id="CAJNJA010004582">
    <property type="protein sequence ID" value="CAE7180597.1"/>
    <property type="molecule type" value="Genomic_DNA"/>
</dbReference>
<keyword evidence="2" id="KW-1185">Reference proteome</keyword>
<accession>A0A812IRY6</accession>
<sequence>VRTTSQGNPADRDNFDITSATYRHIARLNALRRAYFAGFGSAACDQVGTPLPQIEDLLIFWRGCDVQGRVTVVANFHTEEPRTASFYSPWDEGTKLKDAQEDSSLEVVVQSSGFISLLVAPLQAMILVSGARNSRPCRV</sequence>
<comment type="caution">
    <text evidence="1">The sequence shown here is derived from an EMBL/GenBank/DDBJ whole genome shotgun (WGS) entry which is preliminary data.</text>
</comment>
<dbReference type="AlphaFoldDB" id="A0A812IRY6"/>
<name>A0A812IRY6_9DINO</name>
<feature type="non-terminal residue" evidence="1">
    <location>
        <position position="1"/>
    </location>
</feature>
<protein>
    <submittedName>
        <fullName evidence="1">Mok12 protein</fullName>
    </submittedName>
</protein>
<evidence type="ECO:0000313" key="1">
    <source>
        <dbReference type="EMBL" id="CAE7180597.1"/>
    </source>
</evidence>
<dbReference type="OrthoDB" id="10270588at2759"/>
<evidence type="ECO:0000313" key="2">
    <source>
        <dbReference type="Proteomes" id="UP000601435"/>
    </source>
</evidence>
<organism evidence="1 2">
    <name type="scientific">Symbiodinium necroappetens</name>
    <dbReference type="NCBI Taxonomy" id="1628268"/>
    <lineage>
        <taxon>Eukaryota</taxon>
        <taxon>Sar</taxon>
        <taxon>Alveolata</taxon>
        <taxon>Dinophyceae</taxon>
        <taxon>Suessiales</taxon>
        <taxon>Symbiodiniaceae</taxon>
        <taxon>Symbiodinium</taxon>
    </lineage>
</organism>
<reference evidence="1" key="1">
    <citation type="submission" date="2021-02" db="EMBL/GenBank/DDBJ databases">
        <authorList>
            <person name="Dougan E. K."/>
            <person name="Rhodes N."/>
            <person name="Thang M."/>
            <person name="Chan C."/>
        </authorList>
    </citation>
    <scope>NUCLEOTIDE SEQUENCE</scope>
</reference>
<dbReference type="Proteomes" id="UP000601435">
    <property type="component" value="Unassembled WGS sequence"/>
</dbReference>